<dbReference type="InterPro" id="IPR010317">
    <property type="entry name" value="WxLIP_PGBD"/>
</dbReference>
<evidence type="ECO:0000256" key="2">
    <source>
        <dbReference type="SAM" id="Phobius"/>
    </source>
</evidence>
<sequence>MLLLLTTILVGLCFLKSQLVSAAGTSFTMGIDQPTNQIEKNTNYFNLLVKPKQEQTLTIVLKNLVNKPNKITVTPVSAYTNNNGIIDYKTNITSAKTAAKYQWADLVSPNSVTIEVPANSTRNINFTLKVPNDTFSGLIDGGFRATSTSDAVTTQAKKGLNIKNKYAMIIGATVQMSKDYVSPELKLNDIQPALVANTTTLLANIENTKPSLFGKMTIDAKVTRRGSDKVLHSAKRTNLSMAPLSNFNYQIDWGREQFKNGKYTLYLTAKSGSKTWKFTRNFTIAAASAEKVNKKAVNLKKPNYWWIWLLLGLLLLILIILLIIWKRRKKDDDDEPKAEESKSTLKETKDTPDPDKNSKPTDN</sequence>
<evidence type="ECO:0000259" key="4">
    <source>
        <dbReference type="Pfam" id="PF06030"/>
    </source>
</evidence>
<accession>A0A0R2BSY4</accession>
<evidence type="ECO:0000259" key="5">
    <source>
        <dbReference type="Pfam" id="PF11797"/>
    </source>
</evidence>
<keyword evidence="3" id="KW-0732">Signal</keyword>
<feature type="signal peptide" evidence="3">
    <location>
        <begin position="1"/>
        <end position="22"/>
    </location>
</feature>
<dbReference type="PATRIC" id="fig|1423738.3.peg.221"/>
<gene>
    <name evidence="6" type="ORF">FC84_GL000220</name>
</gene>
<dbReference type="InterPro" id="IPR021759">
    <property type="entry name" value="WxLIP_HBD"/>
</dbReference>
<feature type="domain" description="WxL Interacting Protein host binding" evidence="5">
    <location>
        <begin position="157"/>
        <end position="294"/>
    </location>
</feature>
<dbReference type="AlphaFoldDB" id="A0A0R2BSY4"/>
<feature type="chain" id="PRO_5006415488" evidence="3">
    <location>
        <begin position="23"/>
        <end position="363"/>
    </location>
</feature>
<feature type="region of interest" description="Disordered" evidence="1">
    <location>
        <begin position="329"/>
        <end position="363"/>
    </location>
</feature>
<evidence type="ECO:0000256" key="1">
    <source>
        <dbReference type="SAM" id="MobiDB-lite"/>
    </source>
</evidence>
<keyword evidence="2" id="KW-1133">Transmembrane helix</keyword>
<evidence type="ECO:0000256" key="3">
    <source>
        <dbReference type="SAM" id="SignalP"/>
    </source>
</evidence>
<reference evidence="6 7" key="1">
    <citation type="journal article" date="2015" name="Genome Announc.">
        <title>Expanding the biotechnology potential of lactobacilli through comparative genomics of 213 strains and associated genera.</title>
        <authorList>
            <person name="Sun Z."/>
            <person name="Harris H.M."/>
            <person name="McCann A."/>
            <person name="Guo C."/>
            <person name="Argimon S."/>
            <person name="Zhang W."/>
            <person name="Yang X."/>
            <person name="Jeffery I.B."/>
            <person name="Cooney J.C."/>
            <person name="Kagawa T.F."/>
            <person name="Liu W."/>
            <person name="Song Y."/>
            <person name="Salvetti E."/>
            <person name="Wrobel A."/>
            <person name="Rasinkangas P."/>
            <person name="Parkhill J."/>
            <person name="Rea M.C."/>
            <person name="O'Sullivan O."/>
            <person name="Ritari J."/>
            <person name="Douillard F.P."/>
            <person name="Paul Ross R."/>
            <person name="Yang R."/>
            <person name="Briner A.E."/>
            <person name="Felis G.E."/>
            <person name="de Vos W.M."/>
            <person name="Barrangou R."/>
            <person name="Klaenhammer T.R."/>
            <person name="Caufield P.W."/>
            <person name="Cui Y."/>
            <person name="Zhang H."/>
            <person name="O'Toole P.W."/>
        </authorList>
    </citation>
    <scope>NUCLEOTIDE SEQUENCE [LARGE SCALE GENOMIC DNA]</scope>
    <source>
        <strain evidence="6 7">DSM 20335</strain>
    </source>
</reference>
<name>A0A0R2BSY4_9LACO</name>
<keyword evidence="2" id="KW-0812">Transmembrane</keyword>
<proteinExistence type="predicted"/>
<keyword evidence="2" id="KW-0472">Membrane</keyword>
<feature type="domain" description="WxL Interacting Protein peptidoglycan binding" evidence="4">
    <location>
        <begin position="27"/>
        <end position="145"/>
    </location>
</feature>
<evidence type="ECO:0000313" key="6">
    <source>
        <dbReference type="EMBL" id="KRM79062.1"/>
    </source>
</evidence>
<feature type="compositionally biased region" description="Basic and acidic residues" evidence="1">
    <location>
        <begin position="338"/>
        <end position="363"/>
    </location>
</feature>
<comment type="caution">
    <text evidence="6">The sequence shown here is derived from an EMBL/GenBank/DDBJ whole genome shotgun (WGS) entry which is preliminary data.</text>
</comment>
<protein>
    <submittedName>
        <fullName evidence="6">Cell surface protein</fullName>
    </submittedName>
</protein>
<keyword evidence="7" id="KW-1185">Reference proteome</keyword>
<dbReference type="Proteomes" id="UP000051813">
    <property type="component" value="Unassembled WGS sequence"/>
</dbReference>
<dbReference type="STRING" id="1423738.FC84_GL000220"/>
<feature type="transmembrane region" description="Helical" evidence="2">
    <location>
        <begin position="304"/>
        <end position="325"/>
    </location>
</feature>
<evidence type="ECO:0000313" key="7">
    <source>
        <dbReference type="Proteomes" id="UP000051813"/>
    </source>
</evidence>
<dbReference type="Pfam" id="PF11797">
    <property type="entry name" value="WxLIP_HBD"/>
    <property type="match status" value="1"/>
</dbReference>
<organism evidence="6 7">
    <name type="scientific">Lapidilactobacillus dextrinicus DSM 20335</name>
    <dbReference type="NCBI Taxonomy" id="1423738"/>
    <lineage>
        <taxon>Bacteria</taxon>
        <taxon>Bacillati</taxon>
        <taxon>Bacillota</taxon>
        <taxon>Bacilli</taxon>
        <taxon>Lactobacillales</taxon>
        <taxon>Lactobacillaceae</taxon>
        <taxon>Lapidilactobacillus</taxon>
    </lineage>
</organism>
<dbReference type="Pfam" id="PF06030">
    <property type="entry name" value="WxLIP_PGBD"/>
    <property type="match status" value="1"/>
</dbReference>
<dbReference type="EMBL" id="AYYK01000008">
    <property type="protein sequence ID" value="KRM79062.1"/>
    <property type="molecule type" value="Genomic_DNA"/>
</dbReference>